<sequence>MHKTLKLFTIFLSLIILSGCSSLSWLKFWGDDEEEIELPAVLEEITQKVSINSLWEAKVGKEKIQGRILPSISGERIFYINAEGELFAFEKNNGRKLWEKETDDQASGGIETAFRKIIYGTLDGEVVVLNQENGEETWRAQATSEILSSPITNGSVVVVQGADGSVTGFDFDDGKQSWIHQVTVPNLSLRGTSTPILKQGFIFTGFANGTVAMIYPDSGAVRLELPITINEAASELERIVDIDGKVVVASDVLVSASYQGHITAIDLQQGRPIWQEKVSTTKDLVEVRSRVVAIDDKDILKAFGLSSGVVLWQQEGLKLRGLTSPVSVRGNIAVGDFEGYIHIINGGDGSFLGRFRASKNPIVEIVSEGDKLAITDDKGRLFFLSLT</sequence>
<dbReference type="InterPro" id="IPR011047">
    <property type="entry name" value="Quinoprotein_ADH-like_sf"/>
</dbReference>
<dbReference type="PANTHER" id="PTHR34512:SF30">
    <property type="entry name" value="OUTER MEMBRANE PROTEIN ASSEMBLY FACTOR BAMB"/>
    <property type="match status" value="1"/>
</dbReference>
<dbReference type="AlphaFoldDB" id="A0A381NJW1"/>
<dbReference type="InterPro" id="IPR017687">
    <property type="entry name" value="BamB"/>
</dbReference>
<evidence type="ECO:0000259" key="4">
    <source>
        <dbReference type="Pfam" id="PF13360"/>
    </source>
</evidence>
<evidence type="ECO:0000256" key="2">
    <source>
        <dbReference type="ARBA" id="ARBA00023136"/>
    </source>
</evidence>
<name>A0A381NJW1_9ZZZZ</name>
<keyword evidence="1" id="KW-0732">Signal</keyword>
<dbReference type="SUPFAM" id="SSF50998">
    <property type="entry name" value="Quinoprotein alcohol dehydrogenase-like"/>
    <property type="match status" value="1"/>
</dbReference>
<gene>
    <name evidence="5" type="ORF">METZ01_LOCUS7661</name>
</gene>
<dbReference type="NCBIfam" id="TIGR03300">
    <property type="entry name" value="assembly_YfgL"/>
    <property type="match status" value="1"/>
</dbReference>
<evidence type="ECO:0000313" key="5">
    <source>
        <dbReference type="EMBL" id="SUZ54807.1"/>
    </source>
</evidence>
<dbReference type="InterPro" id="IPR018391">
    <property type="entry name" value="PQQ_b-propeller_rpt"/>
</dbReference>
<dbReference type="Gene3D" id="2.130.10.10">
    <property type="entry name" value="YVTN repeat-like/Quinoprotein amine dehydrogenase"/>
    <property type="match status" value="1"/>
</dbReference>
<feature type="domain" description="Pyrrolo-quinoline quinone repeat" evidence="4">
    <location>
        <begin position="83"/>
        <end position="314"/>
    </location>
</feature>
<organism evidence="5">
    <name type="scientific">marine metagenome</name>
    <dbReference type="NCBI Taxonomy" id="408172"/>
    <lineage>
        <taxon>unclassified sequences</taxon>
        <taxon>metagenomes</taxon>
        <taxon>ecological metagenomes</taxon>
    </lineage>
</organism>
<evidence type="ECO:0000256" key="3">
    <source>
        <dbReference type="ARBA" id="ARBA00023237"/>
    </source>
</evidence>
<dbReference type="InterPro" id="IPR002372">
    <property type="entry name" value="PQQ_rpt_dom"/>
</dbReference>
<dbReference type="Pfam" id="PF13360">
    <property type="entry name" value="PQQ_2"/>
    <property type="match status" value="1"/>
</dbReference>
<protein>
    <recommendedName>
        <fullName evidence="4">Pyrrolo-quinoline quinone repeat domain-containing protein</fullName>
    </recommendedName>
</protein>
<dbReference type="EMBL" id="UINC01000409">
    <property type="protein sequence ID" value="SUZ54807.1"/>
    <property type="molecule type" value="Genomic_DNA"/>
</dbReference>
<reference evidence="5" key="1">
    <citation type="submission" date="2018-05" db="EMBL/GenBank/DDBJ databases">
        <authorList>
            <person name="Lanie J.A."/>
            <person name="Ng W.-L."/>
            <person name="Kazmierczak K.M."/>
            <person name="Andrzejewski T.M."/>
            <person name="Davidsen T.M."/>
            <person name="Wayne K.J."/>
            <person name="Tettelin H."/>
            <person name="Glass J.I."/>
            <person name="Rusch D."/>
            <person name="Podicherti R."/>
            <person name="Tsui H.-C.T."/>
            <person name="Winkler M.E."/>
        </authorList>
    </citation>
    <scope>NUCLEOTIDE SEQUENCE</scope>
</reference>
<evidence type="ECO:0000256" key="1">
    <source>
        <dbReference type="ARBA" id="ARBA00022729"/>
    </source>
</evidence>
<keyword evidence="3" id="KW-0998">Cell outer membrane</keyword>
<proteinExistence type="inferred from homology"/>
<dbReference type="InterPro" id="IPR015943">
    <property type="entry name" value="WD40/YVTN_repeat-like_dom_sf"/>
</dbReference>
<dbReference type="HAMAP" id="MF_00923">
    <property type="entry name" value="OM_assembly_BamB"/>
    <property type="match status" value="1"/>
</dbReference>
<dbReference type="PROSITE" id="PS51257">
    <property type="entry name" value="PROKAR_LIPOPROTEIN"/>
    <property type="match status" value="1"/>
</dbReference>
<keyword evidence="2" id="KW-0472">Membrane</keyword>
<dbReference type="SMART" id="SM00564">
    <property type="entry name" value="PQQ"/>
    <property type="match status" value="6"/>
</dbReference>
<accession>A0A381NJW1</accession>
<dbReference type="PANTHER" id="PTHR34512">
    <property type="entry name" value="CELL SURFACE PROTEIN"/>
    <property type="match status" value="1"/>
</dbReference>